<comment type="function">
    <text evidence="1">Dirigent proteins impart stereoselectivity on the phenoxy radical-coupling reaction, yielding optically active lignans from two molecules of coniferyl alcohol in the biosynthesis of lignans, flavonolignans, and alkaloids and thus plays a central role in plant secondary metabolism.</text>
</comment>
<dbReference type="PANTHER" id="PTHR21495">
    <property type="entry name" value="NUCLEOPORIN-RELATED"/>
    <property type="match status" value="1"/>
</dbReference>
<dbReference type="GO" id="GO:0048046">
    <property type="term" value="C:apoplast"/>
    <property type="evidence" value="ECO:0007669"/>
    <property type="project" value="UniProtKB-SubCell"/>
</dbReference>
<accession>A0AAD6R9X6</accession>
<comment type="similarity">
    <text evidence="1">Belongs to the plant dirigent protein family.</text>
</comment>
<evidence type="ECO:0000313" key="3">
    <source>
        <dbReference type="Proteomes" id="UP001164929"/>
    </source>
</evidence>
<keyword evidence="3" id="KW-1185">Reference proteome</keyword>
<dbReference type="EMBL" id="JAQIZT010000003">
    <property type="protein sequence ID" value="KAJ7005085.1"/>
    <property type="molecule type" value="Genomic_DNA"/>
</dbReference>
<keyword evidence="1" id="KW-0052">Apoplast</keyword>
<sequence length="122" mass="13815">MARLHFYFHTIQSGENQTTMRIAGPAKTMVVGGCGLFRFNRGYSLLKTISFSPKTRNAVVEYNVTVVHFRIFSFSPFLLPSVYLLNMSAAFRKELMILSGNQTNFQSSMYGTNIIQLLSESK</sequence>
<evidence type="ECO:0000313" key="2">
    <source>
        <dbReference type="EMBL" id="KAJ7005085.1"/>
    </source>
</evidence>
<name>A0AAD6R9X6_9ROSI</name>
<organism evidence="2 3">
    <name type="scientific">Populus alba x Populus x berolinensis</name>
    <dbReference type="NCBI Taxonomy" id="444605"/>
    <lineage>
        <taxon>Eukaryota</taxon>
        <taxon>Viridiplantae</taxon>
        <taxon>Streptophyta</taxon>
        <taxon>Embryophyta</taxon>
        <taxon>Tracheophyta</taxon>
        <taxon>Spermatophyta</taxon>
        <taxon>Magnoliopsida</taxon>
        <taxon>eudicotyledons</taxon>
        <taxon>Gunneridae</taxon>
        <taxon>Pentapetalae</taxon>
        <taxon>rosids</taxon>
        <taxon>fabids</taxon>
        <taxon>Malpighiales</taxon>
        <taxon>Salicaceae</taxon>
        <taxon>Saliceae</taxon>
        <taxon>Populus</taxon>
    </lineage>
</organism>
<dbReference type="Proteomes" id="UP001164929">
    <property type="component" value="Chromosome 3"/>
</dbReference>
<keyword evidence="1" id="KW-0964">Secreted</keyword>
<comment type="subunit">
    <text evidence="1">Homodimer.</text>
</comment>
<proteinExistence type="inferred from homology"/>
<reference evidence="2" key="1">
    <citation type="journal article" date="2023" name="Mol. Ecol. Resour.">
        <title>Chromosome-level genome assembly of a triploid poplar Populus alba 'Berolinensis'.</title>
        <authorList>
            <person name="Chen S."/>
            <person name="Yu Y."/>
            <person name="Wang X."/>
            <person name="Wang S."/>
            <person name="Zhang T."/>
            <person name="Zhou Y."/>
            <person name="He R."/>
            <person name="Meng N."/>
            <person name="Wang Y."/>
            <person name="Liu W."/>
            <person name="Liu Z."/>
            <person name="Liu J."/>
            <person name="Guo Q."/>
            <person name="Huang H."/>
            <person name="Sederoff R.R."/>
            <person name="Wang G."/>
            <person name="Qu G."/>
            <person name="Chen S."/>
        </authorList>
    </citation>
    <scope>NUCLEOTIDE SEQUENCE</scope>
    <source>
        <strain evidence="2">SC-2020</strain>
    </source>
</reference>
<protein>
    <recommendedName>
        <fullName evidence="1">Dirigent protein</fullName>
    </recommendedName>
</protein>
<dbReference type="InterPro" id="IPR004265">
    <property type="entry name" value="Dirigent"/>
</dbReference>
<comment type="subcellular location">
    <subcellularLocation>
        <location evidence="1">Secreted</location>
        <location evidence="1">Extracellular space</location>
        <location evidence="1">Apoplast</location>
    </subcellularLocation>
</comment>
<dbReference type="Pfam" id="PF03018">
    <property type="entry name" value="Dirigent"/>
    <property type="match status" value="1"/>
</dbReference>
<comment type="caution">
    <text evidence="2">The sequence shown here is derived from an EMBL/GenBank/DDBJ whole genome shotgun (WGS) entry which is preliminary data.</text>
</comment>
<dbReference type="AlphaFoldDB" id="A0AAD6R9X6"/>
<gene>
    <name evidence="2" type="ORF">NC653_009795</name>
</gene>
<evidence type="ECO:0000256" key="1">
    <source>
        <dbReference type="RuleBase" id="RU363099"/>
    </source>
</evidence>